<evidence type="ECO:0000259" key="5">
    <source>
        <dbReference type="Pfam" id="PF17676"/>
    </source>
</evidence>
<keyword evidence="6" id="KW-0645">Protease</keyword>
<dbReference type="Proteomes" id="UP000231152">
    <property type="component" value="Unassembled WGS sequence"/>
</dbReference>
<keyword evidence="6" id="KW-0121">Carboxypeptidase</keyword>
<keyword evidence="2" id="KW-0378">Hydrolase</keyword>
<dbReference type="CDD" id="cd07062">
    <property type="entry name" value="Peptidase_S66_mccF_like"/>
    <property type="match status" value="1"/>
</dbReference>
<name>A0A2M8LDG5_9BACT</name>
<dbReference type="Gene3D" id="3.50.30.60">
    <property type="entry name" value="LD-carboxypeptidase A C-terminal domain-like"/>
    <property type="match status" value="1"/>
</dbReference>
<dbReference type="PANTHER" id="PTHR30237">
    <property type="entry name" value="MURAMOYLTETRAPEPTIDE CARBOXYPEPTIDASE"/>
    <property type="match status" value="1"/>
</dbReference>
<dbReference type="PANTHER" id="PTHR30237:SF4">
    <property type="entry name" value="LD-CARBOXYPEPTIDASE C-TERMINAL DOMAIN-CONTAINING PROTEIN"/>
    <property type="match status" value="1"/>
</dbReference>
<feature type="active site" description="Charge relay system" evidence="3">
    <location>
        <position position="315"/>
    </location>
</feature>
<reference evidence="6 7" key="1">
    <citation type="submission" date="2017-09" db="EMBL/GenBank/DDBJ databases">
        <title>Depth-based differentiation of microbial function through sediment-hosted aquifers and enrichment of novel symbionts in the deep terrestrial subsurface.</title>
        <authorList>
            <person name="Probst A.J."/>
            <person name="Ladd B."/>
            <person name="Jarett J.K."/>
            <person name="Geller-Mcgrath D.E."/>
            <person name="Sieber C.M."/>
            <person name="Emerson J.B."/>
            <person name="Anantharaman K."/>
            <person name="Thomas B.C."/>
            <person name="Malmstrom R."/>
            <person name="Stieglmeier M."/>
            <person name="Klingl A."/>
            <person name="Woyke T."/>
            <person name="Ryan C.M."/>
            <person name="Banfield J.F."/>
        </authorList>
    </citation>
    <scope>NUCLEOTIDE SEQUENCE [LARGE SCALE GENOMIC DNA]</scope>
    <source>
        <strain evidence="6">CG10_big_fil_rev_8_21_14_0_10_48_11</strain>
    </source>
</reference>
<dbReference type="Pfam" id="PF02016">
    <property type="entry name" value="Peptidase_S66"/>
    <property type="match status" value="1"/>
</dbReference>
<evidence type="ECO:0000313" key="7">
    <source>
        <dbReference type="Proteomes" id="UP000231152"/>
    </source>
</evidence>
<evidence type="ECO:0000313" key="6">
    <source>
        <dbReference type="EMBL" id="PJE75488.1"/>
    </source>
</evidence>
<dbReference type="PIRSF" id="PIRSF028757">
    <property type="entry name" value="LD-carboxypeptidase"/>
    <property type="match status" value="1"/>
</dbReference>
<feature type="active site" description="Charge relay system" evidence="3">
    <location>
        <position position="242"/>
    </location>
</feature>
<proteinExistence type="inferred from homology"/>
<evidence type="ECO:0000256" key="1">
    <source>
        <dbReference type="ARBA" id="ARBA00010233"/>
    </source>
</evidence>
<dbReference type="AlphaFoldDB" id="A0A2M8LDG5"/>
<dbReference type="Pfam" id="PF17676">
    <property type="entry name" value="Peptidase_S66C"/>
    <property type="match status" value="1"/>
</dbReference>
<sequence length="346" mass="39645">MMVIKPKKLQKGDTIAIISPSWGGPSVFPHIYESGIKALENLGLKVKEYPSARTDADYTYNNPEFRAKDINDALADSEVKAIFTSIGGDDSIRTLPFLDLETIKKNPKIIMGYSDTTTLNTYLNQLGLVTLNGPAIMAGFSQWDSLGKKFQEHIKTILFENPEEYNYEAYDSYCEGYLDWSDKNNVGKTRPMIINKGWNWPQGSTKIQGELFGGCIEVFEFMKSTDFWPDENFWKGKILFFETSEDKPSPEHVKWMLRNYGVQGIFDKISALLIGIPRDYSDEEKKELDENIIKIVKTEFKNNDLPIITNMDFGHTDPQWIIPLGVKAEIDCHKKEFKLIEKIFED</sequence>
<accession>A0A2M8LDG5</accession>
<dbReference type="InterPro" id="IPR027478">
    <property type="entry name" value="LdcA_N"/>
</dbReference>
<evidence type="ECO:0000256" key="2">
    <source>
        <dbReference type="ARBA" id="ARBA00022801"/>
    </source>
</evidence>
<dbReference type="InterPro" id="IPR040921">
    <property type="entry name" value="Peptidase_S66C"/>
</dbReference>
<gene>
    <name evidence="6" type="ORF">COV04_04595</name>
</gene>
<dbReference type="GO" id="GO:0004180">
    <property type="term" value="F:carboxypeptidase activity"/>
    <property type="evidence" value="ECO:0007669"/>
    <property type="project" value="UniProtKB-KW"/>
</dbReference>
<dbReference type="Gene3D" id="3.40.50.10740">
    <property type="entry name" value="Class I glutamine amidotransferase-like"/>
    <property type="match status" value="1"/>
</dbReference>
<comment type="caution">
    <text evidence="6">The sequence shown here is derived from an EMBL/GenBank/DDBJ whole genome shotgun (WGS) entry which is preliminary data.</text>
</comment>
<dbReference type="InterPro" id="IPR003507">
    <property type="entry name" value="S66_fam"/>
</dbReference>
<dbReference type="InterPro" id="IPR027461">
    <property type="entry name" value="Carboxypeptidase_A_C_sf"/>
</dbReference>
<feature type="domain" description="LD-carboxypeptidase C-terminal" evidence="5">
    <location>
        <begin position="208"/>
        <end position="330"/>
    </location>
</feature>
<evidence type="ECO:0000256" key="3">
    <source>
        <dbReference type="PIRSR" id="PIRSR028757-1"/>
    </source>
</evidence>
<dbReference type="InterPro" id="IPR029062">
    <property type="entry name" value="Class_I_gatase-like"/>
</dbReference>
<feature type="domain" description="LD-carboxypeptidase N-terminal" evidence="4">
    <location>
        <begin position="15"/>
        <end position="133"/>
    </location>
</feature>
<dbReference type="SUPFAM" id="SSF141986">
    <property type="entry name" value="LD-carboxypeptidase A C-terminal domain-like"/>
    <property type="match status" value="1"/>
</dbReference>
<dbReference type="SUPFAM" id="SSF52317">
    <property type="entry name" value="Class I glutamine amidotransferase-like"/>
    <property type="match status" value="1"/>
</dbReference>
<dbReference type="EMBL" id="PFET01000015">
    <property type="protein sequence ID" value="PJE75488.1"/>
    <property type="molecule type" value="Genomic_DNA"/>
</dbReference>
<protein>
    <submittedName>
        <fullName evidence="6">LD-carboxypeptidase</fullName>
    </submittedName>
</protein>
<comment type="similarity">
    <text evidence="1">Belongs to the peptidase S66 family.</text>
</comment>
<organism evidence="6 7">
    <name type="scientific">Candidatus Uhrbacteria bacterium CG10_big_fil_rev_8_21_14_0_10_48_11</name>
    <dbReference type="NCBI Taxonomy" id="1975037"/>
    <lineage>
        <taxon>Bacteria</taxon>
        <taxon>Candidatus Uhriibacteriota</taxon>
    </lineage>
</organism>
<evidence type="ECO:0000259" key="4">
    <source>
        <dbReference type="Pfam" id="PF02016"/>
    </source>
</evidence>
<feature type="active site" description="Nucleophile" evidence="3">
    <location>
        <position position="114"/>
    </location>
</feature>
<dbReference type="InterPro" id="IPR040449">
    <property type="entry name" value="Peptidase_S66_N"/>
</dbReference>